<dbReference type="Proteomes" id="UP000011758">
    <property type="component" value="Unassembled WGS sequence"/>
</dbReference>
<dbReference type="InterPro" id="IPR023299">
    <property type="entry name" value="ATPase_P-typ_cyto_dom_N"/>
</dbReference>
<dbReference type="Gene3D" id="3.40.50.1000">
    <property type="entry name" value="HAD superfamily/HAD-like"/>
    <property type="match status" value="1"/>
</dbReference>
<dbReference type="STRING" id="999415.HMPREF9943_01506"/>
<name>M2ND38_9FIRM</name>
<feature type="transmembrane region" description="Helical" evidence="6">
    <location>
        <begin position="62"/>
        <end position="80"/>
    </location>
</feature>
<organism evidence="8 9">
    <name type="scientific">Eggerthia catenaformis OT 569 = DSM 20559</name>
    <dbReference type="NCBI Taxonomy" id="999415"/>
    <lineage>
        <taxon>Bacteria</taxon>
        <taxon>Bacillati</taxon>
        <taxon>Bacillota</taxon>
        <taxon>Erysipelotrichia</taxon>
        <taxon>Erysipelotrichales</taxon>
        <taxon>Coprobacillaceae</taxon>
        <taxon>Eggerthia</taxon>
    </lineage>
</organism>
<dbReference type="PATRIC" id="fig|999415.3.peg.1533"/>
<evidence type="ECO:0000256" key="4">
    <source>
        <dbReference type="ARBA" id="ARBA00022989"/>
    </source>
</evidence>
<keyword evidence="5 6" id="KW-0472">Membrane</keyword>
<feature type="transmembrane region" description="Helical" evidence="6">
    <location>
        <begin position="38"/>
        <end position="56"/>
    </location>
</feature>
<evidence type="ECO:0000256" key="2">
    <source>
        <dbReference type="ARBA" id="ARBA00022692"/>
    </source>
</evidence>
<feature type="transmembrane region" description="Helical" evidence="6">
    <location>
        <begin position="211"/>
        <end position="230"/>
    </location>
</feature>
<dbReference type="InterPro" id="IPR059000">
    <property type="entry name" value="ATPase_P-type_domA"/>
</dbReference>
<dbReference type="Gene3D" id="1.20.1110.10">
    <property type="entry name" value="Calcium-transporting ATPase, transmembrane domain"/>
    <property type="match status" value="1"/>
</dbReference>
<evidence type="ECO:0000256" key="1">
    <source>
        <dbReference type="ARBA" id="ARBA00004141"/>
    </source>
</evidence>
<dbReference type="EMBL" id="AGEJ01000024">
    <property type="protein sequence ID" value="EMD16103.1"/>
    <property type="molecule type" value="Genomic_DNA"/>
</dbReference>
<dbReference type="SFLD" id="SFLDF00027">
    <property type="entry name" value="p-type_atpase"/>
    <property type="match status" value="1"/>
</dbReference>
<feature type="transmembrane region" description="Helical" evidence="6">
    <location>
        <begin position="700"/>
        <end position="721"/>
    </location>
</feature>
<dbReference type="Gene3D" id="2.70.150.10">
    <property type="entry name" value="Calcium-transporting ATPase, cytoplasmic transduction domain A"/>
    <property type="match status" value="1"/>
</dbReference>
<dbReference type="InterPro" id="IPR044492">
    <property type="entry name" value="P_typ_ATPase_HD_dom"/>
</dbReference>
<dbReference type="SUPFAM" id="SSF81665">
    <property type="entry name" value="Calcium ATPase, transmembrane domain M"/>
    <property type="match status" value="1"/>
</dbReference>
<dbReference type="InterPro" id="IPR018303">
    <property type="entry name" value="ATPase_P-typ_P_site"/>
</dbReference>
<keyword evidence="9" id="KW-1185">Reference proteome</keyword>
<keyword evidence="3" id="KW-1278">Translocase</keyword>
<feature type="domain" description="P-type ATPase A" evidence="7">
    <location>
        <begin position="94"/>
        <end position="189"/>
    </location>
</feature>
<dbReference type="PANTHER" id="PTHR42861">
    <property type="entry name" value="CALCIUM-TRANSPORTING ATPASE"/>
    <property type="match status" value="1"/>
</dbReference>
<comment type="subcellular location">
    <subcellularLocation>
        <location evidence="1">Membrane</location>
        <topology evidence="1">Multi-pass membrane protein</topology>
    </subcellularLocation>
</comment>
<dbReference type="Gene3D" id="3.40.1110.10">
    <property type="entry name" value="Calcium-transporting ATPase, cytoplasmic domain N"/>
    <property type="match status" value="1"/>
</dbReference>
<dbReference type="PRINTS" id="PR00119">
    <property type="entry name" value="CATATPASE"/>
</dbReference>
<dbReference type="InterPro" id="IPR023298">
    <property type="entry name" value="ATPase_P-typ_TM_dom_sf"/>
</dbReference>
<evidence type="ECO:0000256" key="3">
    <source>
        <dbReference type="ARBA" id="ARBA00022967"/>
    </source>
</evidence>
<evidence type="ECO:0000313" key="8">
    <source>
        <dbReference type="EMBL" id="EMD16103.1"/>
    </source>
</evidence>
<dbReference type="Pfam" id="PF00122">
    <property type="entry name" value="E1-E2_ATPase"/>
    <property type="match status" value="1"/>
</dbReference>
<feature type="transmembrane region" description="Helical" evidence="6">
    <location>
        <begin position="672"/>
        <end position="688"/>
    </location>
</feature>
<keyword evidence="4 6" id="KW-1133">Transmembrane helix</keyword>
<dbReference type="BioCyc" id="ECAT999415-HMP:GTTI-1551-MONOMER"/>
<keyword evidence="2 6" id="KW-0812">Transmembrane</keyword>
<proteinExistence type="predicted"/>
<reference evidence="8 9" key="1">
    <citation type="submission" date="2013-02" db="EMBL/GenBank/DDBJ databases">
        <title>The Genome Sequence of Lactobacillus catenaformis F0143.</title>
        <authorList>
            <consortium name="The Broad Institute Genome Sequencing Platform"/>
            <person name="Earl A."/>
            <person name="Ward D."/>
            <person name="Feldgarden M."/>
            <person name="Gevers D."/>
            <person name="Izard J."/>
            <person name="Blanton J.M."/>
            <person name="Mathney J."/>
            <person name="Dewhirst F.E."/>
            <person name="Young S.K."/>
            <person name="Zeng Q."/>
            <person name="Gargeya S."/>
            <person name="Fitzgerald M."/>
            <person name="Haas B."/>
            <person name="Abouelleil A."/>
            <person name="Alvarado L."/>
            <person name="Arachchi H.M."/>
            <person name="Berlin A."/>
            <person name="Chapman S.B."/>
            <person name="Gearin G."/>
            <person name="Goldberg J."/>
            <person name="Griggs A."/>
            <person name="Gujja S."/>
            <person name="Hansen M."/>
            <person name="Heiman D."/>
            <person name="Howarth C."/>
            <person name="Larimer J."/>
            <person name="Lui A."/>
            <person name="MacDonald P.J.P."/>
            <person name="McCowen C."/>
            <person name="Montmayeur A."/>
            <person name="Murphy C."/>
            <person name="Neiman D."/>
            <person name="Pearson M."/>
            <person name="Priest M."/>
            <person name="Roberts A."/>
            <person name="Saif S."/>
            <person name="Shea T."/>
            <person name="Sisk P."/>
            <person name="Stolte C."/>
            <person name="Sykes S."/>
            <person name="Wortman J."/>
            <person name="Nusbaum C."/>
            <person name="Birren B."/>
        </authorList>
    </citation>
    <scope>NUCLEOTIDE SEQUENCE [LARGE SCALE GENOMIC DNA]</scope>
    <source>
        <strain evidence="8 9">OT 569</strain>
    </source>
</reference>
<dbReference type="GO" id="GO:0016020">
    <property type="term" value="C:membrane"/>
    <property type="evidence" value="ECO:0007669"/>
    <property type="project" value="UniProtKB-SubCell"/>
</dbReference>
<protein>
    <submittedName>
        <fullName evidence="8">HAD ATPase, P-type, family IC</fullName>
    </submittedName>
</protein>
<dbReference type="GO" id="GO:0016887">
    <property type="term" value="F:ATP hydrolysis activity"/>
    <property type="evidence" value="ECO:0007669"/>
    <property type="project" value="InterPro"/>
</dbReference>
<dbReference type="NCBIfam" id="TIGR01494">
    <property type="entry name" value="ATPase_P-type"/>
    <property type="match status" value="2"/>
</dbReference>
<dbReference type="SUPFAM" id="SSF81653">
    <property type="entry name" value="Calcium ATPase, transduction domain A"/>
    <property type="match status" value="1"/>
</dbReference>
<feature type="transmembrane region" description="Helical" evidence="6">
    <location>
        <begin position="727"/>
        <end position="749"/>
    </location>
</feature>
<accession>M2ND38</accession>
<feature type="transmembrane region" description="Helical" evidence="6">
    <location>
        <begin position="607"/>
        <end position="625"/>
    </location>
</feature>
<dbReference type="RefSeq" id="WP_004803673.1">
    <property type="nucleotide sequence ID" value="NZ_KB446649.1"/>
</dbReference>
<dbReference type="InterPro" id="IPR036412">
    <property type="entry name" value="HAD-like_sf"/>
</dbReference>
<dbReference type="SFLD" id="SFLDG00002">
    <property type="entry name" value="C1.7:_P-type_atpase_like"/>
    <property type="match status" value="1"/>
</dbReference>
<dbReference type="SUPFAM" id="SSF56784">
    <property type="entry name" value="HAD-like"/>
    <property type="match status" value="1"/>
</dbReference>
<feature type="transmembrane region" description="Helical" evidence="6">
    <location>
        <begin position="242"/>
        <end position="265"/>
    </location>
</feature>
<dbReference type="GO" id="GO:0005524">
    <property type="term" value="F:ATP binding"/>
    <property type="evidence" value="ECO:0007669"/>
    <property type="project" value="InterPro"/>
</dbReference>
<dbReference type="eggNOG" id="COG0474">
    <property type="taxonomic scope" value="Bacteria"/>
</dbReference>
<dbReference type="InterPro" id="IPR001757">
    <property type="entry name" value="P_typ_ATPase"/>
</dbReference>
<dbReference type="Pfam" id="PF00702">
    <property type="entry name" value="Hydrolase"/>
    <property type="match status" value="1"/>
</dbReference>
<dbReference type="InterPro" id="IPR008250">
    <property type="entry name" value="ATPase_P-typ_transduc_dom_A_sf"/>
</dbReference>
<dbReference type="AlphaFoldDB" id="M2ND38"/>
<sequence>MIKGLTRQEVMERKKAGQTNFLDDNISKSKKQIIREHVLTYFNFLNLFLAIIIFLTGQYKNMAFLGVIFTNTFIGIYQEFKVKKIIDKLSIVTQSHIKVLREKQELLNTDELVLDDIVYLEAGNQIPADSSVLESHHLEVNESLLTGEADAVIKDRGDEVLAGSYVISGSAIVQVIRTGKDNYSSHIVLEAKKGNRITSEMKNTIEKIIKILSIIIIPIGLLLFRAQYYVNDNLSVAVIKTVAGVIGMIPEGLVLLTSISFVLGVERLAKKKALVQQMEAIESLARIDELCLDKTGTITTGDLKVIDVVTLGNYTKDDIDKIMGSFVYVNDDENATQKALKDYFKKNSEYSFIDEIPFSSERKSHRVNFKEGQFILGAPEFITDDQEIKEKTHYYADEGYRVLLLGEYDAENCLICCALIIIEDVLREDAVETFRFFAKENVSIRVLSGDNPVTVSRICIKAGIKNAHQYVNAMELSDDLDSFSEEIENIHVFGRVKPEQKKYIIESLQKKHVVAMVGDGINDVLAIKQSDCGIAMANGADAAKQAAAIVLVDSQFSGMKDIVREGRTIIGNIEKVSSLYLTKTIYSAVLSLIFGLLGALYPYTPVQLTLISSFAIGIPSFFITLQKNVKVSRDGFLKHVLQTALPCALSVVTQILILLVLRKHHLLENNQYIALSFLVTNLISYFVVYKVSHPFTKLSLFILVVDFVLSFSLILLFPRYLDVSGLFTLNLFHLIIISAISIIIVMAYSKILNRIEIKRGYYE</sequence>
<evidence type="ECO:0000256" key="5">
    <source>
        <dbReference type="ARBA" id="ARBA00023136"/>
    </source>
</evidence>
<gene>
    <name evidence="8" type="ORF">HMPREF9943_01506</name>
</gene>
<dbReference type="PRINTS" id="PR00120">
    <property type="entry name" value="HATPASE"/>
</dbReference>
<evidence type="ECO:0000313" key="9">
    <source>
        <dbReference type="Proteomes" id="UP000011758"/>
    </source>
</evidence>
<dbReference type="SFLD" id="SFLDS00003">
    <property type="entry name" value="Haloacid_Dehalogenase"/>
    <property type="match status" value="1"/>
</dbReference>
<evidence type="ECO:0000259" key="7">
    <source>
        <dbReference type="Pfam" id="PF00122"/>
    </source>
</evidence>
<feature type="transmembrane region" description="Helical" evidence="6">
    <location>
        <begin position="637"/>
        <end position="660"/>
    </location>
</feature>
<feature type="transmembrane region" description="Helical" evidence="6">
    <location>
        <begin position="584"/>
        <end position="601"/>
    </location>
</feature>
<dbReference type="PROSITE" id="PS00154">
    <property type="entry name" value="ATPASE_E1_E2"/>
    <property type="match status" value="1"/>
</dbReference>
<dbReference type="InterPro" id="IPR023214">
    <property type="entry name" value="HAD_sf"/>
</dbReference>
<evidence type="ECO:0000256" key="6">
    <source>
        <dbReference type="SAM" id="Phobius"/>
    </source>
</evidence>
<comment type="caution">
    <text evidence="8">The sequence shown here is derived from an EMBL/GenBank/DDBJ whole genome shotgun (WGS) entry which is preliminary data.</text>
</comment>